<sequence>MRPGPILPEPSLSRSLRVQFNVLGALIMREMHARFGRENLGYVWLFVEPMILAGCVATLHHIAGHGLPGGLAPFPFYVLSYTPYYLLRSIVTRASTALEANAPLFYHARVRLHDVLMARTILECAAVLVALSIFLTGVGIVTGNWPRDPLGIAMGLVLMALLMHGIALLVASLGVLGAHNVDRIVHPATYLSLPASGAFFMVWWFPAEMQQMILWIPTVHIYEFVRHSYYGDVVPFHYDLLYLGAWILVTNTLGLVALRAARPHLET</sequence>
<evidence type="ECO:0000256" key="1">
    <source>
        <dbReference type="ARBA" id="ARBA00007783"/>
    </source>
</evidence>
<dbReference type="InterPro" id="IPR000412">
    <property type="entry name" value="ABC_2_transport"/>
</dbReference>
<dbReference type="EMBL" id="JAPFQI010000005">
    <property type="protein sequence ID" value="MCW8085874.1"/>
    <property type="molecule type" value="Genomic_DNA"/>
</dbReference>
<feature type="transmembrane region" description="Helical" evidence="3">
    <location>
        <begin position="240"/>
        <end position="261"/>
    </location>
</feature>
<proteinExistence type="inferred from homology"/>
<dbReference type="RefSeq" id="WP_301589822.1">
    <property type="nucleotide sequence ID" value="NZ_JAPFQI010000005.1"/>
</dbReference>
<feature type="transmembrane region" description="Helical" evidence="3">
    <location>
        <begin position="121"/>
        <end position="140"/>
    </location>
</feature>
<dbReference type="PRINTS" id="PR00164">
    <property type="entry name" value="ABC2TRNSPORT"/>
</dbReference>
<evidence type="ECO:0000256" key="3">
    <source>
        <dbReference type="SAM" id="Phobius"/>
    </source>
</evidence>
<keyword evidence="3" id="KW-0472">Membrane</keyword>
<keyword evidence="3" id="KW-0812">Transmembrane</keyword>
<comment type="caution">
    <text evidence="4">The sequence shown here is derived from an EMBL/GenBank/DDBJ whole genome shotgun (WGS) entry which is preliminary data.</text>
</comment>
<comment type="similarity">
    <text evidence="1">Belongs to the ABC-2 integral membrane protein family.</text>
</comment>
<feature type="transmembrane region" description="Helical" evidence="3">
    <location>
        <begin position="188"/>
        <end position="205"/>
    </location>
</feature>
<dbReference type="PANTHER" id="PTHR30413:SF10">
    <property type="entry name" value="CAPSULE POLYSACCHARIDE EXPORT INNER-MEMBRANE PROTEIN CTRC"/>
    <property type="match status" value="1"/>
</dbReference>
<feature type="transmembrane region" description="Helical" evidence="3">
    <location>
        <begin position="69"/>
        <end position="87"/>
    </location>
</feature>
<organism evidence="4 5">
    <name type="scientific">Sabulicella glaciei</name>
    <dbReference type="NCBI Taxonomy" id="2984948"/>
    <lineage>
        <taxon>Bacteria</taxon>
        <taxon>Pseudomonadati</taxon>
        <taxon>Pseudomonadota</taxon>
        <taxon>Alphaproteobacteria</taxon>
        <taxon>Acetobacterales</taxon>
        <taxon>Acetobacteraceae</taxon>
        <taxon>Sabulicella</taxon>
    </lineage>
</organism>
<keyword evidence="5" id="KW-1185">Reference proteome</keyword>
<evidence type="ECO:0000313" key="5">
    <source>
        <dbReference type="Proteomes" id="UP001526430"/>
    </source>
</evidence>
<feature type="transmembrane region" description="Helical" evidence="3">
    <location>
        <begin position="40"/>
        <end position="63"/>
    </location>
</feature>
<dbReference type="Proteomes" id="UP001526430">
    <property type="component" value="Unassembled WGS sequence"/>
</dbReference>
<evidence type="ECO:0000313" key="4">
    <source>
        <dbReference type="EMBL" id="MCW8085874.1"/>
    </source>
</evidence>
<evidence type="ECO:0000256" key="2">
    <source>
        <dbReference type="ARBA" id="ARBA00022448"/>
    </source>
</evidence>
<keyword evidence="3" id="KW-1133">Transmembrane helix</keyword>
<accession>A0ABT3NUM9</accession>
<dbReference type="PANTHER" id="PTHR30413">
    <property type="entry name" value="INNER MEMBRANE TRANSPORT PERMEASE"/>
    <property type="match status" value="1"/>
</dbReference>
<protein>
    <submittedName>
        <fullName evidence="4">ABC transporter permease</fullName>
    </submittedName>
</protein>
<name>A0ABT3NUM9_9PROT</name>
<gene>
    <name evidence="4" type="ORF">OF850_09575</name>
</gene>
<reference evidence="4 5" key="1">
    <citation type="submission" date="2022-10" db="EMBL/GenBank/DDBJ databases">
        <title>Roseococcus glaciei nov., sp. nov., isolated from glacier.</title>
        <authorList>
            <person name="Liu Q."/>
            <person name="Xin Y.-H."/>
        </authorList>
    </citation>
    <scope>NUCLEOTIDE SEQUENCE [LARGE SCALE GENOMIC DNA]</scope>
    <source>
        <strain evidence="4 5">MDT2-1-1</strain>
    </source>
</reference>
<keyword evidence="2" id="KW-0813">Transport</keyword>
<feature type="transmembrane region" description="Helical" evidence="3">
    <location>
        <begin position="152"/>
        <end position="176"/>
    </location>
</feature>